<dbReference type="Proteomes" id="UP000683213">
    <property type="component" value="Unassembled WGS sequence"/>
</dbReference>
<feature type="domain" description="Proteasome alpha-type subunits" evidence="5">
    <location>
        <begin position="10"/>
        <end position="32"/>
    </location>
</feature>
<dbReference type="AlphaFoldDB" id="A0A7J4IQQ8"/>
<evidence type="ECO:0000256" key="4">
    <source>
        <dbReference type="PROSITE-ProRule" id="PRU00808"/>
    </source>
</evidence>
<dbReference type="NCBIfam" id="NF003075">
    <property type="entry name" value="PRK03996.1"/>
    <property type="match status" value="1"/>
</dbReference>
<keyword evidence="6" id="KW-0378">Hydrolase</keyword>
<dbReference type="GO" id="GO:0006511">
    <property type="term" value="P:ubiquitin-dependent protein catabolic process"/>
    <property type="evidence" value="ECO:0007669"/>
    <property type="project" value="InterPro"/>
</dbReference>
<dbReference type="EC" id="3.4.25.1" evidence="6"/>
<evidence type="ECO:0000313" key="6">
    <source>
        <dbReference type="EMBL" id="HIH07841.1"/>
    </source>
</evidence>
<dbReference type="InterPro" id="IPR019982">
    <property type="entry name" value="Proteasome_asu_arc"/>
</dbReference>
<dbReference type="GO" id="GO:0019773">
    <property type="term" value="C:proteasome core complex, alpha-subunit complex"/>
    <property type="evidence" value="ECO:0007669"/>
    <property type="project" value="UniProtKB-UniRule"/>
</dbReference>
<comment type="subcellular location">
    <subcellularLocation>
        <location evidence="1">Cytoplasm</location>
    </subcellularLocation>
</comment>
<sequence length="240" mass="26145">MYPVSQTAGYDRVATMFSPDGRLYQVEYASKIVGQGTLGIGLKYADGVIFGADKKVPSRLILPESIEKLFLIDTHIAAVSAGLVGDARRLVQIARQKAQENIQYYDESIGVETLVKEIGSIKQAFTQYGGMRPFGIAFIIGGVDSSGTRLFETEPSGALAEYQAVAIGQNKNKAMELFEKQYREGMSLDGAVALGLKAIKAGLEGKQRLDPKSIEFAYIDSSRKFKRVPGDKIKSFLSSI</sequence>
<comment type="similarity">
    <text evidence="4">Belongs to the peptidase T1A family.</text>
</comment>
<dbReference type="EMBL" id="JAGVWF010000069">
    <property type="protein sequence ID" value="MBS3059703.1"/>
    <property type="molecule type" value="Genomic_DNA"/>
</dbReference>
<reference evidence="7" key="2">
    <citation type="submission" date="2021-03" db="EMBL/GenBank/DDBJ databases">
        <authorList>
            <person name="Jaffe A."/>
        </authorList>
    </citation>
    <scope>NUCLEOTIDE SEQUENCE</scope>
    <source>
        <strain evidence="7">RIFCSPHIGHO2_01_FULL_GW2011_AR10_43_9</strain>
    </source>
</reference>
<evidence type="ECO:0000313" key="7">
    <source>
        <dbReference type="EMBL" id="MBS3059703.1"/>
    </source>
</evidence>
<dbReference type="PANTHER" id="PTHR11599">
    <property type="entry name" value="PROTEASOME SUBUNIT ALPHA/BETA"/>
    <property type="match status" value="1"/>
</dbReference>
<dbReference type="FunFam" id="3.60.20.10:FF:000004">
    <property type="entry name" value="Proteasome subunit alpha type-4"/>
    <property type="match status" value="1"/>
</dbReference>
<dbReference type="InterPro" id="IPR023332">
    <property type="entry name" value="Proteasome_alpha-type"/>
</dbReference>
<organism evidence="6 8">
    <name type="scientific">Candidatus Iainarchaeum sp</name>
    <dbReference type="NCBI Taxonomy" id="3101447"/>
    <lineage>
        <taxon>Archaea</taxon>
        <taxon>Candidatus Iainarchaeota</taxon>
        <taxon>Candidatus Iainarchaeia</taxon>
        <taxon>Candidatus Iainarchaeales</taxon>
        <taxon>Candidatus Iainarchaeaceae</taxon>
        <taxon>Candidatus Iainarchaeum</taxon>
    </lineage>
</organism>
<reference evidence="6" key="1">
    <citation type="journal article" date="2020" name="bioRxiv">
        <title>A rank-normalized archaeal taxonomy based on genome phylogeny resolves widespread incomplete and uneven classifications.</title>
        <authorList>
            <person name="Rinke C."/>
            <person name="Chuvochina M."/>
            <person name="Mussig A.J."/>
            <person name="Chaumeil P.-A."/>
            <person name="Waite D.W."/>
            <person name="Whitman W.B."/>
            <person name="Parks D.H."/>
            <person name="Hugenholtz P."/>
        </authorList>
    </citation>
    <scope>NUCLEOTIDE SEQUENCE</scope>
    <source>
        <strain evidence="6">UBA10011</strain>
    </source>
</reference>
<evidence type="ECO:0000256" key="3">
    <source>
        <dbReference type="ARBA" id="ARBA00022942"/>
    </source>
</evidence>
<reference evidence="7" key="3">
    <citation type="submission" date="2021-05" db="EMBL/GenBank/DDBJ databases">
        <title>Protein family content uncovers lineage relationships and bacterial pathway maintenance mechanisms in DPANN archaea.</title>
        <authorList>
            <person name="Castelle C.J."/>
            <person name="Meheust R."/>
            <person name="Jaffe A.L."/>
            <person name="Seitz K."/>
            <person name="Gong X."/>
            <person name="Baker B.J."/>
            <person name="Banfield J.F."/>
        </authorList>
    </citation>
    <scope>NUCLEOTIDE SEQUENCE</scope>
    <source>
        <strain evidence="7">RIFCSPHIGHO2_01_FULL_GW2011_AR10_43_9</strain>
    </source>
</reference>
<dbReference type="SUPFAM" id="SSF56235">
    <property type="entry name" value="N-terminal nucleophile aminohydrolases (Ntn hydrolases)"/>
    <property type="match status" value="1"/>
</dbReference>
<dbReference type="GO" id="GO:0004298">
    <property type="term" value="F:threonine-type endopeptidase activity"/>
    <property type="evidence" value="ECO:0007669"/>
    <property type="project" value="InterPro"/>
</dbReference>
<dbReference type="EMBL" id="DUFG01000004">
    <property type="protein sequence ID" value="HIH07841.1"/>
    <property type="molecule type" value="Genomic_DNA"/>
</dbReference>
<dbReference type="InterPro" id="IPR001353">
    <property type="entry name" value="Proteasome_sua/b"/>
</dbReference>
<name>A0A7J4IQQ8_9ARCH</name>
<evidence type="ECO:0000256" key="1">
    <source>
        <dbReference type="ARBA" id="ARBA00004496"/>
    </source>
</evidence>
<keyword evidence="2" id="KW-0963">Cytoplasm</keyword>
<evidence type="ECO:0000259" key="5">
    <source>
        <dbReference type="SMART" id="SM00948"/>
    </source>
</evidence>
<dbReference type="GO" id="GO:0010498">
    <property type="term" value="P:proteasomal protein catabolic process"/>
    <property type="evidence" value="ECO:0007669"/>
    <property type="project" value="UniProtKB-ARBA"/>
</dbReference>
<dbReference type="NCBIfam" id="TIGR03633">
    <property type="entry name" value="arc_protsome_A"/>
    <property type="match status" value="1"/>
</dbReference>
<dbReference type="GO" id="GO:0005737">
    <property type="term" value="C:cytoplasm"/>
    <property type="evidence" value="ECO:0007669"/>
    <property type="project" value="UniProtKB-SubCell"/>
</dbReference>
<dbReference type="Proteomes" id="UP000577419">
    <property type="component" value="Unassembled WGS sequence"/>
</dbReference>
<dbReference type="SMART" id="SM00948">
    <property type="entry name" value="Proteasome_A_N"/>
    <property type="match status" value="1"/>
</dbReference>
<dbReference type="InterPro" id="IPR050115">
    <property type="entry name" value="Proteasome_alpha"/>
</dbReference>
<dbReference type="InterPro" id="IPR000426">
    <property type="entry name" value="Proteasome_asu_N"/>
</dbReference>
<protein>
    <submittedName>
        <fullName evidence="6">Archaeal proteasome endopeptidase complex subunit alpha</fullName>
        <ecNumber evidence="6">3.4.25.1</ecNumber>
    </submittedName>
</protein>
<comment type="caution">
    <text evidence="6">The sequence shown here is derived from an EMBL/GenBank/DDBJ whole genome shotgun (WGS) entry which is preliminary data.</text>
</comment>
<dbReference type="Pfam" id="PF00227">
    <property type="entry name" value="Proteasome"/>
    <property type="match status" value="1"/>
</dbReference>
<dbReference type="Gene3D" id="3.60.20.10">
    <property type="entry name" value="Glutamine Phosphoribosylpyrophosphate, subunit 1, domain 1"/>
    <property type="match status" value="1"/>
</dbReference>
<dbReference type="PROSITE" id="PS51475">
    <property type="entry name" value="PROTEASOME_ALPHA_2"/>
    <property type="match status" value="1"/>
</dbReference>
<accession>A0A7J4IQQ8</accession>
<gene>
    <name evidence="6" type="primary">psmA</name>
    <name evidence="6" type="ORF">HA237_00555</name>
    <name evidence="7" type="ORF">J4224_04750</name>
</gene>
<proteinExistence type="inferred from homology"/>
<keyword evidence="3 4" id="KW-0647">Proteasome</keyword>
<evidence type="ECO:0000256" key="2">
    <source>
        <dbReference type="ARBA" id="ARBA00022490"/>
    </source>
</evidence>
<evidence type="ECO:0000313" key="8">
    <source>
        <dbReference type="Proteomes" id="UP000577419"/>
    </source>
</evidence>
<dbReference type="InterPro" id="IPR029055">
    <property type="entry name" value="Ntn_hydrolases_N"/>
</dbReference>
<dbReference type="Pfam" id="PF10584">
    <property type="entry name" value="Proteasome_A_N"/>
    <property type="match status" value="1"/>
</dbReference>